<evidence type="ECO:0000313" key="1">
    <source>
        <dbReference type="EMBL" id="GEA26929.1"/>
    </source>
</evidence>
<reference evidence="1 2" key="1">
    <citation type="journal article" date="2019" name="FEMS Microbiol. Lett.">
        <title>A novel salt-tolerant genotype illuminates the sucrose gene evolution in freshwater bloom-forming cyanobacterium Microcystis aeruginosa.</title>
        <authorList>
            <person name="Tanabe Y."/>
            <person name="Yamaguchi H."/>
            <person name="Sano T."/>
            <person name="Kawachi M."/>
        </authorList>
    </citation>
    <scope>NUCLEOTIDE SEQUENCE [LARGE SCALE GENOMIC DNA]</scope>
    <source>
        <strain evidence="1 2">NIES-4325</strain>
    </source>
</reference>
<dbReference type="SUPFAM" id="SSF53756">
    <property type="entry name" value="UDP-Glycosyltransferase/glycogen phosphorylase"/>
    <property type="match status" value="1"/>
</dbReference>
<name>A0A5J4F7K1_MICAE</name>
<accession>A0A5J4F7K1</accession>
<evidence type="ECO:0000313" key="2">
    <source>
        <dbReference type="Proteomes" id="UP000376575"/>
    </source>
</evidence>
<proteinExistence type="predicted"/>
<dbReference type="EMBL" id="BJKP01000010">
    <property type="protein sequence ID" value="GEA26929.1"/>
    <property type="molecule type" value="Genomic_DNA"/>
</dbReference>
<sequence length="75" mass="8430">MISQGVDGFLVPQESQSIAETICQVLLANNLAASLGIAGQRKVEEKFPWQRLAEKTEQIYSISCSQEVHYQYRKA</sequence>
<dbReference type="AlphaFoldDB" id="A0A5J4F7K1"/>
<evidence type="ECO:0008006" key="3">
    <source>
        <dbReference type="Google" id="ProtNLM"/>
    </source>
</evidence>
<comment type="caution">
    <text evidence="1">The sequence shown here is derived from an EMBL/GenBank/DDBJ whole genome shotgun (WGS) entry which is preliminary data.</text>
</comment>
<gene>
    <name evidence="1" type="ORF">MiAbW_01489</name>
</gene>
<dbReference type="Proteomes" id="UP000376575">
    <property type="component" value="Unassembled WGS sequence"/>
</dbReference>
<organism evidence="1 2">
    <name type="scientific">Microcystis aeruginosa NIES-4325</name>
    <dbReference type="NCBI Taxonomy" id="2569534"/>
    <lineage>
        <taxon>Bacteria</taxon>
        <taxon>Bacillati</taxon>
        <taxon>Cyanobacteriota</taxon>
        <taxon>Cyanophyceae</taxon>
        <taxon>Oscillatoriophycideae</taxon>
        <taxon>Chroococcales</taxon>
        <taxon>Microcystaceae</taxon>
        <taxon>Microcystis</taxon>
    </lineage>
</organism>
<protein>
    <recommendedName>
        <fullName evidence="3">Glycosyl transferase family 1 domain-containing protein</fullName>
    </recommendedName>
</protein>
<dbReference type="Gene3D" id="3.40.50.2000">
    <property type="entry name" value="Glycogen Phosphorylase B"/>
    <property type="match status" value="2"/>
</dbReference>